<feature type="non-terminal residue" evidence="6">
    <location>
        <position position="1"/>
    </location>
</feature>
<dbReference type="InterPro" id="IPR010666">
    <property type="entry name" value="Znf_GRF"/>
</dbReference>
<reference evidence="6 7" key="1">
    <citation type="journal article" date="2023" name="Plants (Basel)">
        <title>Bridging the Gap: Combining Genomics and Transcriptomics Approaches to Understand Stylosanthes scabra, an Orphan Legume from the Brazilian Caatinga.</title>
        <authorList>
            <person name="Ferreira-Neto J.R.C."/>
            <person name="da Silva M.D."/>
            <person name="Binneck E."/>
            <person name="de Melo N.F."/>
            <person name="da Silva R.H."/>
            <person name="de Melo A.L.T.M."/>
            <person name="Pandolfi V."/>
            <person name="Bustamante F.O."/>
            <person name="Brasileiro-Vidal A.C."/>
            <person name="Benko-Iseppon A.M."/>
        </authorList>
    </citation>
    <scope>NUCLEOTIDE SEQUENCE [LARGE SCALE GENOMIC DNA]</scope>
    <source>
        <tissue evidence="6">Leaves</tissue>
    </source>
</reference>
<evidence type="ECO:0000313" key="7">
    <source>
        <dbReference type="Proteomes" id="UP001341840"/>
    </source>
</evidence>
<dbReference type="Pfam" id="PF06839">
    <property type="entry name" value="Zn_ribbon_GRF"/>
    <property type="match status" value="1"/>
</dbReference>
<evidence type="ECO:0000256" key="2">
    <source>
        <dbReference type="ARBA" id="ARBA00022771"/>
    </source>
</evidence>
<evidence type="ECO:0000256" key="3">
    <source>
        <dbReference type="ARBA" id="ARBA00022833"/>
    </source>
</evidence>
<evidence type="ECO:0000259" key="5">
    <source>
        <dbReference type="PROSITE" id="PS51999"/>
    </source>
</evidence>
<protein>
    <recommendedName>
        <fullName evidence="5">GRF-type domain-containing protein</fullName>
    </recommendedName>
</protein>
<keyword evidence="1" id="KW-0479">Metal-binding</keyword>
<keyword evidence="2 4" id="KW-0863">Zinc-finger</keyword>
<comment type="caution">
    <text evidence="6">The sequence shown here is derived from an EMBL/GenBank/DDBJ whole genome shotgun (WGS) entry which is preliminary data.</text>
</comment>
<keyword evidence="7" id="KW-1185">Reference proteome</keyword>
<evidence type="ECO:0000256" key="4">
    <source>
        <dbReference type="PROSITE-ProRule" id="PRU01343"/>
    </source>
</evidence>
<evidence type="ECO:0000256" key="1">
    <source>
        <dbReference type="ARBA" id="ARBA00022723"/>
    </source>
</evidence>
<organism evidence="6 7">
    <name type="scientific">Stylosanthes scabra</name>
    <dbReference type="NCBI Taxonomy" id="79078"/>
    <lineage>
        <taxon>Eukaryota</taxon>
        <taxon>Viridiplantae</taxon>
        <taxon>Streptophyta</taxon>
        <taxon>Embryophyta</taxon>
        <taxon>Tracheophyta</taxon>
        <taxon>Spermatophyta</taxon>
        <taxon>Magnoliopsida</taxon>
        <taxon>eudicotyledons</taxon>
        <taxon>Gunneridae</taxon>
        <taxon>Pentapetalae</taxon>
        <taxon>rosids</taxon>
        <taxon>fabids</taxon>
        <taxon>Fabales</taxon>
        <taxon>Fabaceae</taxon>
        <taxon>Papilionoideae</taxon>
        <taxon>50 kb inversion clade</taxon>
        <taxon>dalbergioids sensu lato</taxon>
        <taxon>Dalbergieae</taxon>
        <taxon>Pterocarpus clade</taxon>
        <taxon>Stylosanthes</taxon>
    </lineage>
</organism>
<name>A0ABU6RNW8_9FABA</name>
<dbReference type="PROSITE" id="PS51999">
    <property type="entry name" value="ZF_GRF"/>
    <property type="match status" value="1"/>
</dbReference>
<accession>A0ABU6RNW8</accession>
<proteinExistence type="predicted"/>
<evidence type="ECO:0000313" key="6">
    <source>
        <dbReference type="EMBL" id="MED6125506.1"/>
    </source>
</evidence>
<dbReference type="Proteomes" id="UP001341840">
    <property type="component" value="Unassembled WGS sequence"/>
</dbReference>
<sequence>LGVAIVVLPSSEGVTVGFYVAVFPHSSAGDTFCVHAVKLPSQFDCGSLELNDVFTIAASLALLQVSRSAENPGREYYACPAMRCTWFRWAGPALKCSASSVPTAITDGRGARSLPTA</sequence>
<feature type="domain" description="GRF-type" evidence="5">
    <location>
        <begin position="45"/>
        <end position="93"/>
    </location>
</feature>
<dbReference type="EMBL" id="JASCZI010030961">
    <property type="protein sequence ID" value="MED6125506.1"/>
    <property type="molecule type" value="Genomic_DNA"/>
</dbReference>
<gene>
    <name evidence="6" type="ORF">PIB30_069127</name>
</gene>
<keyword evidence="3" id="KW-0862">Zinc</keyword>